<dbReference type="Proteomes" id="UP001234297">
    <property type="component" value="Chromosome 11"/>
</dbReference>
<accession>A0ACC2KU34</accession>
<gene>
    <name evidence="1" type="ORF">MRB53_033274</name>
</gene>
<name>A0ACC2KU34_PERAE</name>
<sequence>MLRQRGRRYAAEDLSAAAFGDIGSEARDPPQAVAATPPGFSGGTPAPDAEVVGPAVVAAARPDEAEVVTAPPPAATAVVPPTDHAAGAGRRARPAEVVEGGRPEKRPRVEASPGPSSAGGSILPPPPAPWRPAIEEVLGRPLAETDRATNPQVVAALGRACALPQDIARWAEMDNESLLLSSMRSVVQLLQKCQVGIERLDAAEARAAEWVVERDELRASLASKDAVLAELTAKNVGLVFDLEESKVEVERLKDELEDEKGQNQHVSSELDDLRVAAKRLQDDLDSAKSTNMRLLSQRNQAQASLETALREKAAEIESALAKQGARLKEEFLAEHDSIMEEEVGKLSANYKAQLPGIRDRAWELGWKAALRKAGVPEDSPLFLDAPRFSCSDPGPAAVSQVSSDPSSQSCPEANAAPGAHPEALAVSTDPEGCQVAAVVEVPPEAAVVVPETAPTATEASTVAAEVPPEIDCNVEAAAL</sequence>
<organism evidence="1 2">
    <name type="scientific">Persea americana</name>
    <name type="common">Avocado</name>
    <dbReference type="NCBI Taxonomy" id="3435"/>
    <lineage>
        <taxon>Eukaryota</taxon>
        <taxon>Viridiplantae</taxon>
        <taxon>Streptophyta</taxon>
        <taxon>Embryophyta</taxon>
        <taxon>Tracheophyta</taxon>
        <taxon>Spermatophyta</taxon>
        <taxon>Magnoliopsida</taxon>
        <taxon>Magnoliidae</taxon>
        <taxon>Laurales</taxon>
        <taxon>Lauraceae</taxon>
        <taxon>Persea</taxon>
    </lineage>
</organism>
<protein>
    <submittedName>
        <fullName evidence="1">Uncharacterized protein</fullName>
    </submittedName>
</protein>
<dbReference type="EMBL" id="CM056819">
    <property type="protein sequence ID" value="KAJ8624744.1"/>
    <property type="molecule type" value="Genomic_DNA"/>
</dbReference>
<keyword evidence="2" id="KW-1185">Reference proteome</keyword>
<evidence type="ECO:0000313" key="1">
    <source>
        <dbReference type="EMBL" id="KAJ8624744.1"/>
    </source>
</evidence>
<proteinExistence type="predicted"/>
<comment type="caution">
    <text evidence="1">The sequence shown here is derived from an EMBL/GenBank/DDBJ whole genome shotgun (WGS) entry which is preliminary data.</text>
</comment>
<evidence type="ECO:0000313" key="2">
    <source>
        <dbReference type="Proteomes" id="UP001234297"/>
    </source>
</evidence>
<reference evidence="1 2" key="1">
    <citation type="journal article" date="2022" name="Hortic Res">
        <title>A haplotype resolved chromosomal level avocado genome allows analysis of novel avocado genes.</title>
        <authorList>
            <person name="Nath O."/>
            <person name="Fletcher S.J."/>
            <person name="Hayward A."/>
            <person name="Shaw L.M."/>
            <person name="Masouleh A.K."/>
            <person name="Furtado A."/>
            <person name="Henry R.J."/>
            <person name="Mitter N."/>
        </authorList>
    </citation>
    <scope>NUCLEOTIDE SEQUENCE [LARGE SCALE GENOMIC DNA]</scope>
    <source>
        <strain evidence="2">cv. Hass</strain>
    </source>
</reference>